<name>A0A9X1UK49_9BURK</name>
<dbReference type="GO" id="GO:0051276">
    <property type="term" value="P:chromosome organization"/>
    <property type="evidence" value="ECO:0007669"/>
    <property type="project" value="InterPro"/>
</dbReference>
<dbReference type="Pfam" id="PF03592">
    <property type="entry name" value="Terminase_2"/>
    <property type="match status" value="1"/>
</dbReference>
<reference evidence="4" key="1">
    <citation type="submission" date="2022-01" db="EMBL/GenBank/DDBJ databases">
        <title>Genome sequence and assembly of Parabukholderia sp. RG36.</title>
        <authorList>
            <person name="Chhetri G."/>
        </authorList>
    </citation>
    <scope>NUCLEOTIDE SEQUENCE</scope>
    <source>
        <strain evidence="4">RG36</strain>
    </source>
</reference>
<dbReference type="PANTHER" id="PTHR41328:SF2">
    <property type="entry name" value="TERMINASE SMALL SUBUNIT"/>
    <property type="match status" value="1"/>
</dbReference>
<sequence length="258" mass="28403">MALTDKQRRFVDEYLVDLNATQAAIRAGYSSKRASEIGHQLLQKTTVQKFLAERQRSLQARTEITQEMVLKRYWDIATADPNELVQYRRFCCRHCWGKGHAYQWTETEFVKAQLEAGDEPLDASGGYGFDMNREPHPACPECGGVGKGKVHVTDTRKLRGASRLLYAGVKVGKEGLEVKMHDQLKALDAVARHIGFDKSKVEISGPNGGPIETHELSDAERAARVTALLDAARARRDGQTSGGKGQVDPASGPPDTGI</sequence>
<dbReference type="AlphaFoldDB" id="A0A9X1UK49"/>
<evidence type="ECO:0000313" key="4">
    <source>
        <dbReference type="EMBL" id="MCG5072266.1"/>
    </source>
</evidence>
<dbReference type="InterPro" id="IPR005335">
    <property type="entry name" value="Terminase_ssu"/>
</dbReference>
<keyword evidence="1" id="KW-1188">Viral release from host cell</keyword>
<dbReference type="InterPro" id="IPR038713">
    <property type="entry name" value="Terminase_Gp1_N_sf"/>
</dbReference>
<proteinExistence type="predicted"/>
<keyword evidence="2" id="KW-0231">Viral genome packaging</keyword>
<gene>
    <name evidence="4" type="ORF">L5014_02625</name>
</gene>
<dbReference type="InterPro" id="IPR052404">
    <property type="entry name" value="SPP1-like_terminase"/>
</dbReference>
<dbReference type="PANTHER" id="PTHR41328">
    <property type="entry name" value="TERMINASE SMALL SUBUNIT-RELATED"/>
    <property type="match status" value="1"/>
</dbReference>
<dbReference type="RefSeq" id="WP_238462017.1">
    <property type="nucleotide sequence ID" value="NZ_JAKLJA010000001.1"/>
</dbReference>
<evidence type="ECO:0000256" key="1">
    <source>
        <dbReference type="ARBA" id="ARBA00022612"/>
    </source>
</evidence>
<dbReference type="EMBL" id="JAKLJA010000001">
    <property type="protein sequence ID" value="MCG5072266.1"/>
    <property type="molecule type" value="Genomic_DNA"/>
</dbReference>
<dbReference type="Proteomes" id="UP001139308">
    <property type="component" value="Unassembled WGS sequence"/>
</dbReference>
<accession>A0A9X1UK49</accession>
<dbReference type="Gene3D" id="1.10.10.1400">
    <property type="entry name" value="Terminase, small subunit, N-terminal DNA-binding domain, HTH motif"/>
    <property type="match status" value="1"/>
</dbReference>
<organism evidence="4 5">
    <name type="scientific">Paraburkholderia tagetis</name>
    <dbReference type="NCBI Taxonomy" id="2913261"/>
    <lineage>
        <taxon>Bacteria</taxon>
        <taxon>Pseudomonadati</taxon>
        <taxon>Pseudomonadota</taxon>
        <taxon>Betaproteobacteria</taxon>
        <taxon>Burkholderiales</taxon>
        <taxon>Burkholderiaceae</taxon>
        <taxon>Paraburkholderia</taxon>
    </lineage>
</organism>
<keyword evidence="5" id="KW-1185">Reference proteome</keyword>
<comment type="caution">
    <text evidence="4">The sequence shown here is derived from an EMBL/GenBank/DDBJ whole genome shotgun (WGS) entry which is preliminary data.</text>
</comment>
<protein>
    <submittedName>
        <fullName evidence="4">Terminase small subunit</fullName>
    </submittedName>
</protein>
<evidence type="ECO:0000256" key="3">
    <source>
        <dbReference type="SAM" id="MobiDB-lite"/>
    </source>
</evidence>
<feature type="region of interest" description="Disordered" evidence="3">
    <location>
        <begin position="229"/>
        <end position="258"/>
    </location>
</feature>
<evidence type="ECO:0000256" key="2">
    <source>
        <dbReference type="ARBA" id="ARBA00023219"/>
    </source>
</evidence>
<evidence type="ECO:0000313" key="5">
    <source>
        <dbReference type="Proteomes" id="UP001139308"/>
    </source>
</evidence>